<evidence type="ECO:0008006" key="3">
    <source>
        <dbReference type="Google" id="ProtNLM"/>
    </source>
</evidence>
<proteinExistence type="predicted"/>
<dbReference type="EMBL" id="NFKK01000037">
    <property type="protein sequence ID" value="OUP49665.1"/>
    <property type="molecule type" value="Genomic_DNA"/>
</dbReference>
<reference evidence="2" key="1">
    <citation type="submission" date="2017-04" db="EMBL/GenBank/DDBJ databases">
        <title>Function of individual gut microbiota members based on whole genome sequencing of pure cultures obtained from chicken caecum.</title>
        <authorList>
            <person name="Medvecky M."/>
            <person name="Cejkova D."/>
            <person name="Polansky O."/>
            <person name="Karasova D."/>
            <person name="Kubasova T."/>
            <person name="Cizek A."/>
            <person name="Rychlik I."/>
        </authorList>
    </citation>
    <scope>NUCLEOTIDE SEQUENCE [LARGE SCALE GENOMIC DNA]</scope>
    <source>
        <strain evidence="2">An180</strain>
    </source>
</reference>
<protein>
    <recommendedName>
        <fullName evidence="3">HK97 gp10 family phage protein</fullName>
    </recommendedName>
</protein>
<evidence type="ECO:0000313" key="1">
    <source>
        <dbReference type="EMBL" id="OUP49665.1"/>
    </source>
</evidence>
<dbReference type="RefSeq" id="WP_087374908.1">
    <property type="nucleotide sequence ID" value="NZ_NFKK01000037.1"/>
</dbReference>
<organism evidence="1 2">
    <name type="scientific">Butyricicoccus pullicaecorum</name>
    <dbReference type="NCBI Taxonomy" id="501571"/>
    <lineage>
        <taxon>Bacteria</taxon>
        <taxon>Bacillati</taxon>
        <taxon>Bacillota</taxon>
        <taxon>Clostridia</taxon>
        <taxon>Eubacteriales</taxon>
        <taxon>Butyricicoccaceae</taxon>
        <taxon>Butyricicoccus</taxon>
    </lineage>
</organism>
<name>A0A1Y4KYL3_9FIRM</name>
<accession>A0A1Y4KYL3</accession>
<comment type="caution">
    <text evidence="1">The sequence shown here is derived from an EMBL/GenBank/DDBJ whole genome shotgun (WGS) entry which is preliminary data.</text>
</comment>
<dbReference type="Proteomes" id="UP000195897">
    <property type="component" value="Unassembled WGS sequence"/>
</dbReference>
<dbReference type="InterPro" id="IPR010064">
    <property type="entry name" value="HK97-gp10_tail"/>
</dbReference>
<dbReference type="AlphaFoldDB" id="A0A1Y4KYL3"/>
<dbReference type="Pfam" id="PF04883">
    <property type="entry name" value="HK97-gp10_like"/>
    <property type="match status" value="1"/>
</dbReference>
<sequence length="140" mass="15103">MPMTVDGLDGLLLDLEALAELPDDTMSGMLHAGGEVIAQAHKSAIQSDGLVDSGQLRDSIKVSAKVRRTSSARSVEIYPQGKRTDGTRNAEVGFIHEYGAPGRGIPAKQWMRKANEQAEDAACTAAEDVYDDYLRSKNLL</sequence>
<gene>
    <name evidence="1" type="ORF">B5F17_14300</name>
</gene>
<evidence type="ECO:0000313" key="2">
    <source>
        <dbReference type="Proteomes" id="UP000195897"/>
    </source>
</evidence>